<accession>A0ACC2IQ45</accession>
<gene>
    <name evidence="1" type="ORF">OPT61_g1533</name>
</gene>
<name>A0ACC2IQ45_9PLEO</name>
<dbReference type="Proteomes" id="UP001153331">
    <property type="component" value="Unassembled WGS sequence"/>
</dbReference>
<reference evidence="1" key="1">
    <citation type="submission" date="2022-11" db="EMBL/GenBank/DDBJ databases">
        <title>Genome Sequence of Boeremia exigua.</title>
        <authorList>
            <person name="Buettner E."/>
        </authorList>
    </citation>
    <scope>NUCLEOTIDE SEQUENCE</scope>
    <source>
        <strain evidence="1">CU02</strain>
    </source>
</reference>
<protein>
    <submittedName>
        <fullName evidence="1">Uncharacterized protein</fullName>
    </submittedName>
</protein>
<sequence>MPATTHPTTAGSEQPPSINDELPTTQHQSTSESDPTNLCHRIDPPKSSSFPSVRSTVTMVLFLLDLLAFLYCYLQDSPGKGVAKALEVLGTWSWRGCEIRRTREIQGGNPEEMVIVEGSVCLSTPCPSEQMIPSPAPRKIPRIHMRIIVPPIAAYLSTRLTRLLITPYPVPFAQYLRIALGTSSVTASQAQKMVEKAVASNSIKKRKVGRAFGPETREENMQ</sequence>
<evidence type="ECO:0000313" key="2">
    <source>
        <dbReference type="Proteomes" id="UP001153331"/>
    </source>
</evidence>
<keyword evidence="2" id="KW-1185">Reference proteome</keyword>
<comment type="caution">
    <text evidence="1">The sequence shown here is derived from an EMBL/GenBank/DDBJ whole genome shotgun (WGS) entry which is preliminary data.</text>
</comment>
<dbReference type="EMBL" id="JAPHNI010000062">
    <property type="protein sequence ID" value="KAJ8117204.1"/>
    <property type="molecule type" value="Genomic_DNA"/>
</dbReference>
<proteinExistence type="predicted"/>
<evidence type="ECO:0000313" key="1">
    <source>
        <dbReference type="EMBL" id="KAJ8117204.1"/>
    </source>
</evidence>
<organism evidence="1 2">
    <name type="scientific">Boeremia exigua</name>
    <dbReference type="NCBI Taxonomy" id="749465"/>
    <lineage>
        <taxon>Eukaryota</taxon>
        <taxon>Fungi</taxon>
        <taxon>Dikarya</taxon>
        <taxon>Ascomycota</taxon>
        <taxon>Pezizomycotina</taxon>
        <taxon>Dothideomycetes</taxon>
        <taxon>Pleosporomycetidae</taxon>
        <taxon>Pleosporales</taxon>
        <taxon>Pleosporineae</taxon>
        <taxon>Didymellaceae</taxon>
        <taxon>Boeremia</taxon>
    </lineage>
</organism>